<dbReference type="Gene3D" id="3.50.30.50">
    <property type="entry name" value="Putative cyclase"/>
    <property type="match status" value="1"/>
</dbReference>
<dbReference type="Proteomes" id="UP000602198">
    <property type="component" value="Unassembled WGS sequence"/>
</dbReference>
<dbReference type="SUPFAM" id="SSF102198">
    <property type="entry name" value="Putative cyclase"/>
    <property type="match status" value="1"/>
</dbReference>
<keyword evidence="2" id="KW-1185">Reference proteome</keyword>
<dbReference type="PROSITE" id="PS51318">
    <property type="entry name" value="TAT"/>
    <property type="match status" value="1"/>
</dbReference>
<dbReference type="InterPro" id="IPR037175">
    <property type="entry name" value="KFase_sf"/>
</dbReference>
<name>A0ABS1LXP3_9NOCA</name>
<dbReference type="PANTHER" id="PTHR31118:SF12">
    <property type="entry name" value="CYCLASE-LIKE PROTEIN 2"/>
    <property type="match status" value="1"/>
</dbReference>
<dbReference type="Pfam" id="PF04199">
    <property type="entry name" value="Cyclase"/>
    <property type="match status" value="1"/>
</dbReference>
<sequence>MCSPRIVRIAHETTTESARSSRRTWLGAAGLGALAAVAGGGMARAVLVPATGVVDLTHTLSPELPVWPGNPAFAMVQVAWHENGGFGQNAVGYWEHTGTHVDAPVHRVRGAASVERIAAEDLVAPLVVIDISARADMNPDATLDISDIEKWEGRHGRIPERALVAMYSGWERRLVNPGSFLNLDGQGRPHAPGFAGEAAEFLVTQRNIVAAGVDTLSLDQAATGEYRAHSAILGAGRYGVEMLANLGRVPAVGATVVVGAPKHAGGTGGPCRVLALS</sequence>
<evidence type="ECO:0000313" key="1">
    <source>
        <dbReference type="EMBL" id="MBL1072971.1"/>
    </source>
</evidence>
<proteinExistence type="predicted"/>
<comment type="caution">
    <text evidence="1">The sequence shown here is derived from an EMBL/GenBank/DDBJ whole genome shotgun (WGS) entry which is preliminary data.</text>
</comment>
<organism evidence="1 2">
    <name type="scientific">Nocardia acididurans</name>
    <dbReference type="NCBI Taxonomy" id="2802282"/>
    <lineage>
        <taxon>Bacteria</taxon>
        <taxon>Bacillati</taxon>
        <taxon>Actinomycetota</taxon>
        <taxon>Actinomycetes</taxon>
        <taxon>Mycobacteriales</taxon>
        <taxon>Nocardiaceae</taxon>
        <taxon>Nocardia</taxon>
    </lineage>
</organism>
<dbReference type="InterPro" id="IPR006311">
    <property type="entry name" value="TAT_signal"/>
</dbReference>
<dbReference type="EMBL" id="JAERRJ010000001">
    <property type="protein sequence ID" value="MBL1072971.1"/>
    <property type="molecule type" value="Genomic_DNA"/>
</dbReference>
<dbReference type="RefSeq" id="WP_201942288.1">
    <property type="nucleotide sequence ID" value="NZ_JAERRJ010000001.1"/>
</dbReference>
<dbReference type="InterPro" id="IPR007325">
    <property type="entry name" value="KFase/CYL"/>
</dbReference>
<reference evidence="1 2" key="1">
    <citation type="submission" date="2021-01" db="EMBL/GenBank/DDBJ databases">
        <title>WGS of actinomycetes isolated from Thailand.</title>
        <authorList>
            <person name="Thawai C."/>
        </authorList>
    </citation>
    <scope>NUCLEOTIDE SEQUENCE [LARGE SCALE GENOMIC DNA]</scope>
    <source>
        <strain evidence="1 2">LPG 2</strain>
    </source>
</reference>
<accession>A0ABS1LXP3</accession>
<dbReference type="PANTHER" id="PTHR31118">
    <property type="entry name" value="CYCLASE-LIKE PROTEIN 2"/>
    <property type="match status" value="1"/>
</dbReference>
<evidence type="ECO:0000313" key="2">
    <source>
        <dbReference type="Proteomes" id="UP000602198"/>
    </source>
</evidence>
<protein>
    <submittedName>
        <fullName evidence="1">Cyclase family protein</fullName>
    </submittedName>
</protein>
<gene>
    <name evidence="1" type="ORF">JK358_01020</name>
</gene>